<reference evidence="3" key="1">
    <citation type="submission" date="2013-11" db="EMBL/GenBank/DDBJ databases">
        <authorList>
            <person name="Hoang H.T."/>
            <person name="Killian M.L."/>
            <person name="Madson D.M."/>
            <person name="Arruda P.H.E."/>
            <person name="Sun D."/>
            <person name="Schwartz K.J."/>
            <person name="Yoon K."/>
        </authorList>
    </citation>
    <scope>NUCLEOTIDE SEQUENCE [LARGE SCALE GENOMIC DNA]</scope>
    <source>
        <strain evidence="3">CDK2</strain>
    </source>
</reference>
<dbReference type="RefSeq" id="WP_054582717.1">
    <property type="nucleotide sequence ID" value="NZ_LGUC01000001.1"/>
</dbReference>
<feature type="domain" description="HTH arsR-type" evidence="1">
    <location>
        <begin position="4"/>
        <end position="76"/>
    </location>
</feature>
<dbReference type="InterPro" id="IPR001845">
    <property type="entry name" value="HTH_ArsR_DNA-bd_dom"/>
</dbReference>
<gene>
    <name evidence="2" type="ORF">SY89_00128</name>
</gene>
<dbReference type="AlphaFoldDB" id="A0A0P7GLB1"/>
<dbReference type="SMART" id="SM00418">
    <property type="entry name" value="HTH_ARSR"/>
    <property type="match status" value="1"/>
</dbReference>
<name>A0A0P7GLB1_9EURY</name>
<dbReference type="EMBL" id="LGUC01000001">
    <property type="protein sequence ID" value="KPN29415.1"/>
    <property type="molecule type" value="Genomic_DNA"/>
</dbReference>
<dbReference type="Gene3D" id="1.10.10.10">
    <property type="entry name" value="Winged helix-like DNA-binding domain superfamily/Winged helix DNA-binding domain"/>
    <property type="match status" value="1"/>
</dbReference>
<dbReference type="InterPro" id="IPR036390">
    <property type="entry name" value="WH_DNA-bd_sf"/>
</dbReference>
<dbReference type="GO" id="GO:0003700">
    <property type="term" value="F:DNA-binding transcription factor activity"/>
    <property type="evidence" value="ECO:0007669"/>
    <property type="project" value="InterPro"/>
</dbReference>
<evidence type="ECO:0000313" key="3">
    <source>
        <dbReference type="Proteomes" id="UP000050535"/>
    </source>
</evidence>
<dbReference type="SUPFAM" id="SSF46785">
    <property type="entry name" value="Winged helix' DNA-binding domain"/>
    <property type="match status" value="1"/>
</dbReference>
<dbReference type="OrthoDB" id="95477at2157"/>
<keyword evidence="3" id="KW-1185">Reference proteome</keyword>
<organism evidence="2 3">
    <name type="scientific">Halolamina pelagica</name>
    <dbReference type="NCBI Taxonomy" id="699431"/>
    <lineage>
        <taxon>Archaea</taxon>
        <taxon>Methanobacteriati</taxon>
        <taxon>Methanobacteriota</taxon>
        <taxon>Stenosarchaea group</taxon>
        <taxon>Halobacteria</taxon>
        <taxon>Halobacteriales</taxon>
        <taxon>Haloferacaceae</taxon>
    </lineage>
</organism>
<protein>
    <submittedName>
        <fullName evidence="2">Putative transcriptional regulator</fullName>
    </submittedName>
</protein>
<accession>A0A0P7GLB1</accession>
<evidence type="ECO:0000259" key="1">
    <source>
        <dbReference type="SMART" id="SM00418"/>
    </source>
</evidence>
<proteinExistence type="predicted"/>
<dbReference type="InterPro" id="IPR056528">
    <property type="entry name" value="HVO_2833_C"/>
</dbReference>
<evidence type="ECO:0000313" key="2">
    <source>
        <dbReference type="EMBL" id="KPN29415.1"/>
    </source>
</evidence>
<dbReference type="Proteomes" id="UP000050535">
    <property type="component" value="Unassembled WGS sequence"/>
</dbReference>
<dbReference type="Pfam" id="PF24271">
    <property type="entry name" value="HVO_2833_C"/>
    <property type="match status" value="1"/>
</dbReference>
<dbReference type="PATRIC" id="fig|699431.3.peg.141"/>
<comment type="caution">
    <text evidence="2">The sequence shown here is derived from an EMBL/GenBank/DDBJ whole genome shotgun (WGS) entry which is preliminary data.</text>
</comment>
<sequence length="316" mass="35000">MISKAGLAVIDALSTGREATPDDLATETGYSQTHIYAVLDDLLDAGLLVERRGPNNQRYVRVADHPVIESYRTLRTELSHVDWAELLSPATLRVCWFLDEPRRVSEIAERLAITRQGVHKALSPLKNRAMLSSSGPEYAGSEDLAPLLAFAQAIVTHEHRSRAREIAPSATVEWCDPKRALVRVQTAADTDALLETPDWQVTGLGRFEEYGLQFFLAGEPAFWYAPDEGLTPSEVVCHTLVLDSGSRRVSYAMLLIEALDIDQETLTDTATWYDLKPTVAAMYQALQGRVKDSDELPVVLPSESEFTALKEQYGVA</sequence>
<dbReference type="STRING" id="699431.SY89_00128"/>
<dbReference type="InterPro" id="IPR036388">
    <property type="entry name" value="WH-like_DNA-bd_sf"/>
</dbReference>